<dbReference type="InterPro" id="IPR008972">
    <property type="entry name" value="Cupredoxin"/>
</dbReference>
<evidence type="ECO:0000313" key="5">
    <source>
        <dbReference type="Proteomes" id="UP001274830"/>
    </source>
</evidence>
<feature type="chain" id="PRO_5042094730" description="Extracellular serine-rich protein" evidence="3">
    <location>
        <begin position="20"/>
        <end position="395"/>
    </location>
</feature>
<dbReference type="PANTHER" id="PTHR34883:SF8">
    <property type="entry name" value="EXTRACELLULAR SERINE-RICH PROTEIN (AFU_ORTHOLOGUE AFUA_6G00670)"/>
    <property type="match status" value="1"/>
</dbReference>
<keyword evidence="3" id="KW-0732">Signal</keyword>
<accession>A0AAE1C3R7</accession>
<protein>
    <recommendedName>
        <fullName evidence="6">Extracellular serine-rich protein</fullName>
    </recommendedName>
</protein>
<dbReference type="InterPro" id="IPR052953">
    <property type="entry name" value="Ser-rich/MCO-related"/>
</dbReference>
<evidence type="ECO:0000256" key="2">
    <source>
        <dbReference type="SAM" id="Phobius"/>
    </source>
</evidence>
<gene>
    <name evidence="4" type="ORF">LTR78_003233</name>
</gene>
<dbReference type="AlphaFoldDB" id="A0AAE1C3R7"/>
<sequence length="395" mass="41676">MYTSYVLASAAALLGHATAQSSTSTSSSTATAVTSGEITIHTVTVGKIENEFDPPSINAVPGDIVSFEFFPGNHSVARAEYGFPCVPYEDITGKSGFHSGFEPVNASFSSNIIFNLTINDTAPVWYYCGAPGSCIGWGMLGVINPGTSQLLNNQIELAKEANFMIEPGEALPTSAFQSLSSLAATATQVTLTVTATNSWEPTASATSATTSPAAAATTSPAAAKSSSALSPGAIAGIVIGAAAVALIAGGLFFMLGRNKSMKEELGRLRRDGTEAPPGTNRHQSYMTEASNGHGVPYMTDPAQGQYGNQLPPYQYTPWHEHKPAGSLGMQEQWQQDPRLSSVATDRDRYSRASEPFTAPRSPALSQQHAVPAIPAQEMFVPDESELLDRHQTPRL</sequence>
<evidence type="ECO:0000256" key="3">
    <source>
        <dbReference type="SAM" id="SignalP"/>
    </source>
</evidence>
<evidence type="ECO:0000313" key="4">
    <source>
        <dbReference type="EMBL" id="KAK3677028.1"/>
    </source>
</evidence>
<dbReference type="Gene3D" id="2.60.40.420">
    <property type="entry name" value="Cupredoxins - blue copper proteins"/>
    <property type="match status" value="1"/>
</dbReference>
<keyword evidence="5" id="KW-1185">Reference proteome</keyword>
<dbReference type="CDD" id="cd00920">
    <property type="entry name" value="Cupredoxin"/>
    <property type="match status" value="1"/>
</dbReference>
<keyword evidence="2" id="KW-0472">Membrane</keyword>
<evidence type="ECO:0008006" key="6">
    <source>
        <dbReference type="Google" id="ProtNLM"/>
    </source>
</evidence>
<dbReference type="Proteomes" id="UP001274830">
    <property type="component" value="Unassembled WGS sequence"/>
</dbReference>
<feature type="region of interest" description="Disordered" evidence="1">
    <location>
        <begin position="338"/>
        <end position="367"/>
    </location>
</feature>
<evidence type="ECO:0000256" key="1">
    <source>
        <dbReference type="SAM" id="MobiDB-lite"/>
    </source>
</evidence>
<reference evidence="4" key="1">
    <citation type="submission" date="2023-07" db="EMBL/GenBank/DDBJ databases">
        <title>Black Yeasts Isolated from many extreme environments.</title>
        <authorList>
            <person name="Coleine C."/>
            <person name="Stajich J.E."/>
            <person name="Selbmann L."/>
        </authorList>
    </citation>
    <scope>NUCLEOTIDE SEQUENCE</scope>
    <source>
        <strain evidence="4">CCFEE 5485</strain>
    </source>
</reference>
<feature type="transmembrane region" description="Helical" evidence="2">
    <location>
        <begin position="233"/>
        <end position="255"/>
    </location>
</feature>
<keyword evidence="2" id="KW-1133">Transmembrane helix</keyword>
<keyword evidence="2" id="KW-0812">Transmembrane</keyword>
<dbReference type="PANTHER" id="PTHR34883">
    <property type="entry name" value="SERINE-RICH PROTEIN, PUTATIVE-RELATED-RELATED"/>
    <property type="match status" value="1"/>
</dbReference>
<name>A0AAE1C3R7_9PEZI</name>
<dbReference type="SUPFAM" id="SSF49503">
    <property type="entry name" value="Cupredoxins"/>
    <property type="match status" value="1"/>
</dbReference>
<comment type="caution">
    <text evidence="4">The sequence shown here is derived from an EMBL/GenBank/DDBJ whole genome shotgun (WGS) entry which is preliminary data.</text>
</comment>
<proteinExistence type="predicted"/>
<dbReference type="EMBL" id="JAUTXT010000008">
    <property type="protein sequence ID" value="KAK3677028.1"/>
    <property type="molecule type" value="Genomic_DNA"/>
</dbReference>
<dbReference type="CDD" id="cd12087">
    <property type="entry name" value="TM_EGFR-like"/>
    <property type="match status" value="1"/>
</dbReference>
<organism evidence="4 5">
    <name type="scientific">Recurvomyces mirabilis</name>
    <dbReference type="NCBI Taxonomy" id="574656"/>
    <lineage>
        <taxon>Eukaryota</taxon>
        <taxon>Fungi</taxon>
        <taxon>Dikarya</taxon>
        <taxon>Ascomycota</taxon>
        <taxon>Pezizomycotina</taxon>
        <taxon>Dothideomycetes</taxon>
        <taxon>Dothideomycetidae</taxon>
        <taxon>Mycosphaerellales</taxon>
        <taxon>Teratosphaeriaceae</taxon>
        <taxon>Recurvomyces</taxon>
    </lineage>
</organism>
<feature type="signal peptide" evidence="3">
    <location>
        <begin position="1"/>
        <end position="19"/>
    </location>
</feature>